<comment type="caution">
    <text evidence="4">The sequence shown here is derived from an EMBL/GenBank/DDBJ whole genome shotgun (WGS) entry which is preliminary data.</text>
</comment>
<dbReference type="GO" id="GO:0016787">
    <property type="term" value="F:hydrolase activity"/>
    <property type="evidence" value="ECO:0007669"/>
    <property type="project" value="UniProtKB-KW"/>
</dbReference>
<protein>
    <recommendedName>
        <fullName evidence="3">DRBM domain-containing protein</fullName>
    </recommendedName>
</protein>
<dbReference type="InterPro" id="IPR036389">
    <property type="entry name" value="RNase_III_sf"/>
</dbReference>
<dbReference type="Gene3D" id="1.10.1520.10">
    <property type="entry name" value="Ribonuclease III domain"/>
    <property type="match status" value="1"/>
</dbReference>
<organism evidence="4 5">
    <name type="scientific">Dendrobium thyrsiflorum</name>
    <name type="common">Pinecone-like raceme dendrobium</name>
    <name type="synonym">Orchid</name>
    <dbReference type="NCBI Taxonomy" id="117978"/>
    <lineage>
        <taxon>Eukaryota</taxon>
        <taxon>Viridiplantae</taxon>
        <taxon>Streptophyta</taxon>
        <taxon>Embryophyta</taxon>
        <taxon>Tracheophyta</taxon>
        <taxon>Spermatophyta</taxon>
        <taxon>Magnoliopsida</taxon>
        <taxon>Liliopsida</taxon>
        <taxon>Asparagales</taxon>
        <taxon>Orchidaceae</taxon>
        <taxon>Epidendroideae</taxon>
        <taxon>Malaxideae</taxon>
        <taxon>Dendrobiinae</taxon>
        <taxon>Dendrobium</taxon>
    </lineage>
</organism>
<dbReference type="PANTHER" id="PTHR14950">
    <property type="entry name" value="DICER-RELATED"/>
    <property type="match status" value="1"/>
</dbReference>
<evidence type="ECO:0000313" key="4">
    <source>
        <dbReference type="EMBL" id="KAL0915255.1"/>
    </source>
</evidence>
<dbReference type="Pfam" id="PF00035">
    <property type="entry name" value="dsrm"/>
    <property type="match status" value="1"/>
</dbReference>
<keyword evidence="2" id="KW-0694">RNA-binding</keyword>
<evidence type="ECO:0000256" key="2">
    <source>
        <dbReference type="ARBA" id="ARBA00022884"/>
    </source>
</evidence>
<accession>A0ABD0URM5</accession>
<dbReference type="PANTHER" id="PTHR14950:SF54">
    <property type="entry name" value="RNASE II-LIKE 1"/>
    <property type="match status" value="1"/>
</dbReference>
<dbReference type="GO" id="GO:0003723">
    <property type="term" value="F:RNA binding"/>
    <property type="evidence" value="ECO:0007669"/>
    <property type="project" value="UniProtKB-KW"/>
</dbReference>
<evidence type="ECO:0000313" key="5">
    <source>
        <dbReference type="Proteomes" id="UP001552299"/>
    </source>
</evidence>
<name>A0ABD0URM5_DENTH</name>
<dbReference type="SUPFAM" id="SSF54768">
    <property type="entry name" value="dsRNA-binding domain-like"/>
    <property type="match status" value="1"/>
</dbReference>
<dbReference type="EMBL" id="JANQDX010000012">
    <property type="protein sequence ID" value="KAL0915255.1"/>
    <property type="molecule type" value="Genomic_DNA"/>
</dbReference>
<dbReference type="Proteomes" id="UP001552299">
    <property type="component" value="Unassembled WGS sequence"/>
</dbReference>
<evidence type="ECO:0000259" key="3">
    <source>
        <dbReference type="Pfam" id="PF00035"/>
    </source>
</evidence>
<proteinExistence type="predicted"/>
<sequence>MIKEFMEGINQYPIHSNGLFDPPKALANIVESVIGAIFIYSNSYLEIVWKTFKKLADPLISLNTLGKQSVSKLYELCQKNKMKVSFEKDIWMKSMTVKVFVDGNLYGSGTYVHKKEIVQNRAAKAALDRLGMILQKAQIDSCYSTSG</sequence>
<keyword evidence="5" id="KW-1185">Reference proteome</keyword>
<reference evidence="4 5" key="1">
    <citation type="journal article" date="2024" name="Plant Biotechnol. J.">
        <title>Dendrobium thyrsiflorum genome and its molecular insights into genes involved in important horticultural traits.</title>
        <authorList>
            <person name="Chen B."/>
            <person name="Wang J.Y."/>
            <person name="Zheng P.J."/>
            <person name="Li K.L."/>
            <person name="Liang Y.M."/>
            <person name="Chen X.F."/>
            <person name="Zhang C."/>
            <person name="Zhao X."/>
            <person name="He X."/>
            <person name="Zhang G.Q."/>
            <person name="Liu Z.J."/>
            <person name="Xu Q."/>
        </authorList>
    </citation>
    <scope>NUCLEOTIDE SEQUENCE [LARGE SCALE GENOMIC DNA]</scope>
    <source>
        <strain evidence="4">GZMU011</strain>
    </source>
</reference>
<feature type="domain" description="DRBM" evidence="3">
    <location>
        <begin position="70"/>
        <end position="130"/>
    </location>
</feature>
<dbReference type="AlphaFoldDB" id="A0ABD0URM5"/>
<gene>
    <name evidence="4" type="ORF">M5K25_015658</name>
</gene>
<dbReference type="Gene3D" id="3.30.160.20">
    <property type="match status" value="1"/>
</dbReference>
<dbReference type="InterPro" id="IPR014720">
    <property type="entry name" value="dsRBD_dom"/>
</dbReference>
<evidence type="ECO:0000256" key="1">
    <source>
        <dbReference type="ARBA" id="ARBA00022801"/>
    </source>
</evidence>
<keyword evidence="1" id="KW-0378">Hydrolase</keyword>